<evidence type="ECO:0000256" key="1">
    <source>
        <dbReference type="ARBA" id="ARBA00007274"/>
    </source>
</evidence>
<dbReference type="GO" id="GO:0016746">
    <property type="term" value="F:acyltransferase activity"/>
    <property type="evidence" value="ECO:0007669"/>
    <property type="project" value="UniProtKB-KW"/>
</dbReference>
<comment type="caution">
    <text evidence="5">The sequence shown here is derived from an EMBL/GenBank/DDBJ whole genome shotgun (WGS) entry which is preliminary data.</text>
</comment>
<dbReference type="Proteomes" id="UP000773614">
    <property type="component" value="Unassembled WGS sequence"/>
</dbReference>
<dbReference type="Gene3D" id="2.160.10.10">
    <property type="entry name" value="Hexapeptide repeat proteins"/>
    <property type="match status" value="1"/>
</dbReference>
<reference evidence="5" key="1">
    <citation type="submission" date="2019-03" db="EMBL/GenBank/DDBJ databases">
        <title>Afifella sp. nov., isolated from activated sludge.</title>
        <authorList>
            <person name="Li Q."/>
            <person name="Liu Y."/>
        </authorList>
    </citation>
    <scope>NUCLEOTIDE SEQUENCE</scope>
    <source>
        <strain evidence="5">L72</strain>
    </source>
</reference>
<dbReference type="AlphaFoldDB" id="A0A964WUE6"/>
<dbReference type="InterPro" id="IPR018357">
    <property type="entry name" value="Hexapep_transf_CS"/>
</dbReference>
<keyword evidence="3" id="KW-0677">Repeat</keyword>
<gene>
    <name evidence="5" type="ORF">E4O86_14795</name>
</gene>
<dbReference type="PROSITE" id="PS00101">
    <property type="entry name" value="HEXAPEP_TRANSFERASES"/>
    <property type="match status" value="1"/>
</dbReference>
<evidence type="ECO:0000256" key="2">
    <source>
        <dbReference type="ARBA" id="ARBA00022679"/>
    </source>
</evidence>
<dbReference type="CDD" id="cd03349">
    <property type="entry name" value="LbH_XAT"/>
    <property type="match status" value="1"/>
</dbReference>
<name>A0A964WUE6_9HYPH</name>
<dbReference type="NCBIfam" id="TIGR03308">
    <property type="entry name" value="phn_thr-fam"/>
    <property type="match status" value="1"/>
</dbReference>
<dbReference type="PANTHER" id="PTHR43300:SF11">
    <property type="entry name" value="ACETYLTRANSFERASE RV3034C-RELATED"/>
    <property type="match status" value="1"/>
</dbReference>
<dbReference type="InterPro" id="IPR050179">
    <property type="entry name" value="Trans_hexapeptide_repeat"/>
</dbReference>
<sequence>MSAPRLGPEPIVAESAKVKDSTLGRYTEIGERTQLSDTSFGDYSYIMEDGQVVFAEIGKFCSIAANVRINATNHPTWRASQHHFTYRSADYFPDADFDAELFAWRRVNAVRIGPDVWIGHGAIILPGVRIGTGAVIAAGAVVTREVGAYEIAAGVPARPIKRRFPVGVAGRLERLAWWDWPHEALRGALQDFRHLPVEAFIEKYENRVPSQGFARPDAGFLADSQSS</sequence>
<evidence type="ECO:0000313" key="6">
    <source>
        <dbReference type="Proteomes" id="UP000773614"/>
    </source>
</evidence>
<dbReference type="OrthoDB" id="9815592at2"/>
<dbReference type="InterPro" id="IPR017694">
    <property type="entry name" value="Phosphonate_tfrase_rpt"/>
</dbReference>
<keyword evidence="6" id="KW-1185">Reference proteome</keyword>
<dbReference type="Pfam" id="PF00132">
    <property type="entry name" value="Hexapep"/>
    <property type="match status" value="1"/>
</dbReference>
<protein>
    <submittedName>
        <fullName evidence="5">Acetyltransferase</fullName>
    </submittedName>
</protein>
<comment type="similarity">
    <text evidence="1">Belongs to the transferase hexapeptide repeat family.</text>
</comment>
<dbReference type="SUPFAM" id="SSF51161">
    <property type="entry name" value="Trimeric LpxA-like enzymes"/>
    <property type="match status" value="1"/>
</dbReference>
<organism evidence="5 6">
    <name type="scientific">Propylenella binzhouense</name>
    <dbReference type="NCBI Taxonomy" id="2555902"/>
    <lineage>
        <taxon>Bacteria</taxon>
        <taxon>Pseudomonadati</taxon>
        <taxon>Pseudomonadota</taxon>
        <taxon>Alphaproteobacteria</taxon>
        <taxon>Hyphomicrobiales</taxon>
        <taxon>Propylenellaceae</taxon>
        <taxon>Propylenella</taxon>
    </lineage>
</organism>
<dbReference type="RefSeq" id="WP_161141328.1">
    <property type="nucleotide sequence ID" value="NZ_SPKJ01000055.1"/>
</dbReference>
<accession>A0A964WUE6</accession>
<dbReference type="InterPro" id="IPR011004">
    <property type="entry name" value="Trimer_LpxA-like_sf"/>
</dbReference>
<dbReference type="EMBL" id="SPKJ01000055">
    <property type="protein sequence ID" value="MYZ48981.1"/>
    <property type="molecule type" value="Genomic_DNA"/>
</dbReference>
<evidence type="ECO:0000256" key="3">
    <source>
        <dbReference type="ARBA" id="ARBA00022737"/>
    </source>
</evidence>
<keyword evidence="4" id="KW-0012">Acyltransferase</keyword>
<evidence type="ECO:0000256" key="4">
    <source>
        <dbReference type="ARBA" id="ARBA00023315"/>
    </source>
</evidence>
<dbReference type="PANTHER" id="PTHR43300">
    <property type="entry name" value="ACETYLTRANSFERASE"/>
    <property type="match status" value="1"/>
</dbReference>
<keyword evidence="2" id="KW-0808">Transferase</keyword>
<dbReference type="InterPro" id="IPR001451">
    <property type="entry name" value="Hexapep"/>
</dbReference>
<proteinExistence type="inferred from homology"/>
<evidence type="ECO:0000313" key="5">
    <source>
        <dbReference type="EMBL" id="MYZ48981.1"/>
    </source>
</evidence>